<comment type="caution">
    <text evidence="4">The sequence shown here is derived from an EMBL/GenBank/DDBJ whole genome shotgun (WGS) entry which is preliminary data.</text>
</comment>
<dbReference type="EC" id="4.2.1.2" evidence="2"/>
<dbReference type="InterPro" id="IPR024083">
    <property type="entry name" value="Fumarase/histidase_N"/>
</dbReference>
<dbReference type="SUPFAM" id="SSF48557">
    <property type="entry name" value="L-aspartase-like"/>
    <property type="match status" value="1"/>
</dbReference>
<evidence type="ECO:0000256" key="1">
    <source>
        <dbReference type="ARBA" id="ARBA00009084"/>
    </source>
</evidence>
<comment type="similarity">
    <text evidence="1">Belongs to the class-II fumarase/aspartase family. Fumarase subfamily.</text>
</comment>
<accession>A0A9P6R2P5</accession>
<dbReference type="InterPro" id="IPR022761">
    <property type="entry name" value="Fumarate_lyase_N"/>
</dbReference>
<dbReference type="PRINTS" id="PR00149">
    <property type="entry name" value="FUMRATELYASE"/>
</dbReference>
<dbReference type="FunFam" id="1.10.275.10:FF:000001">
    <property type="entry name" value="Fumarate hydratase, mitochondrial"/>
    <property type="match status" value="1"/>
</dbReference>
<reference evidence="4" key="1">
    <citation type="journal article" date="2020" name="Fungal Divers.">
        <title>Resolving the Mortierellaceae phylogeny through synthesis of multi-gene phylogenetics and phylogenomics.</title>
        <authorList>
            <person name="Vandepol N."/>
            <person name="Liber J."/>
            <person name="Desiro A."/>
            <person name="Na H."/>
            <person name="Kennedy M."/>
            <person name="Barry K."/>
            <person name="Grigoriev I.V."/>
            <person name="Miller A.N."/>
            <person name="O'Donnell K."/>
            <person name="Stajich J.E."/>
            <person name="Bonito G."/>
        </authorList>
    </citation>
    <scope>NUCLEOTIDE SEQUENCE</scope>
    <source>
        <strain evidence="4">NVP60</strain>
    </source>
</reference>
<evidence type="ECO:0000313" key="4">
    <source>
        <dbReference type="EMBL" id="KAG0307745.1"/>
    </source>
</evidence>
<dbReference type="GO" id="GO:0005739">
    <property type="term" value="C:mitochondrion"/>
    <property type="evidence" value="ECO:0007669"/>
    <property type="project" value="TreeGrafter"/>
</dbReference>
<gene>
    <name evidence="4" type="primary">FUM1_1</name>
    <name evidence="4" type="ORF">BGZ97_000295</name>
</gene>
<dbReference type="Pfam" id="PF00206">
    <property type="entry name" value="Lyase_1"/>
    <property type="match status" value="1"/>
</dbReference>
<dbReference type="GO" id="GO:0006108">
    <property type="term" value="P:malate metabolic process"/>
    <property type="evidence" value="ECO:0007669"/>
    <property type="project" value="TreeGrafter"/>
</dbReference>
<name>A0A9P6R2P5_9FUNG</name>
<proteinExistence type="inferred from homology"/>
<dbReference type="OrthoDB" id="1738025at2759"/>
<evidence type="ECO:0000259" key="3">
    <source>
        <dbReference type="Pfam" id="PF00206"/>
    </source>
</evidence>
<dbReference type="GO" id="GO:0006106">
    <property type="term" value="P:fumarate metabolic process"/>
    <property type="evidence" value="ECO:0007669"/>
    <property type="project" value="InterPro"/>
</dbReference>
<dbReference type="EMBL" id="JAAAIN010001049">
    <property type="protein sequence ID" value="KAG0307745.1"/>
    <property type="molecule type" value="Genomic_DNA"/>
</dbReference>
<keyword evidence="5" id="KW-1185">Reference proteome</keyword>
<dbReference type="PANTHER" id="PTHR11444:SF1">
    <property type="entry name" value="FUMARATE HYDRATASE, MITOCHONDRIAL"/>
    <property type="match status" value="1"/>
</dbReference>
<dbReference type="Gene3D" id="1.20.200.10">
    <property type="entry name" value="Fumarase/aspartase (Central domain)"/>
    <property type="match status" value="1"/>
</dbReference>
<dbReference type="InterPro" id="IPR008948">
    <property type="entry name" value="L-Aspartase-like"/>
</dbReference>
<feature type="non-terminal residue" evidence="4">
    <location>
        <position position="309"/>
    </location>
</feature>
<feature type="domain" description="Fumarate lyase N-terminal" evidence="3">
    <location>
        <begin position="20"/>
        <end position="309"/>
    </location>
</feature>
<evidence type="ECO:0000313" key="5">
    <source>
        <dbReference type="Proteomes" id="UP000823405"/>
    </source>
</evidence>
<dbReference type="AlphaFoldDB" id="A0A9P6R2P5"/>
<protein>
    <recommendedName>
        <fullName evidence="2">fumarate hydratase</fullName>
        <ecNumber evidence="2">4.2.1.2</ecNumber>
    </recommendedName>
</protein>
<dbReference type="GO" id="GO:0004333">
    <property type="term" value="F:fumarate hydratase activity"/>
    <property type="evidence" value="ECO:0007669"/>
    <property type="project" value="UniProtKB-EC"/>
</dbReference>
<dbReference type="PANTHER" id="PTHR11444">
    <property type="entry name" value="ASPARTATEAMMONIA/ARGININOSUCCINATE/ADENYLOSUCCINATE LYASE"/>
    <property type="match status" value="1"/>
</dbReference>
<evidence type="ECO:0000256" key="2">
    <source>
        <dbReference type="ARBA" id="ARBA00012921"/>
    </source>
</evidence>
<dbReference type="InterPro" id="IPR000362">
    <property type="entry name" value="Fumarate_lyase_fam"/>
</dbReference>
<dbReference type="Proteomes" id="UP000823405">
    <property type="component" value="Unassembled WGS sequence"/>
</dbReference>
<dbReference type="GO" id="GO:0006099">
    <property type="term" value="P:tricarboxylic acid cycle"/>
    <property type="evidence" value="ECO:0007669"/>
    <property type="project" value="TreeGrafter"/>
</dbReference>
<sequence length="309" mass="33495">MSIHDQAQTYREEADTFGVLQVPTDRYWGAQTQRSLQNFDIGGVTERMPEPLIKAFGVLKRAAAQVNMTYGLDARVGDAIVKAADEVIEGKLLDHFPLVIWQTGSGTQTNMNVNEVISNRAIELLGGELGSKTPVHPNDHVNMSQSSNDTFPTAMHVAAAIEVNQRLIPAITLLRDAIQAKSDEFKHIIKIGRTHLQDATPLTLGQEFSGYAQQLTYGIARVQATLPRLYNLAQGGTAVGTGLNTREGFDVKVAEAIAEITQLPFKTAPNKFEALAAHDAIVESHGSLNVLAVSLMKIANDIRFLGSGP</sequence>
<dbReference type="InterPro" id="IPR005677">
    <property type="entry name" value="Fum_hydII"/>
</dbReference>
<dbReference type="Gene3D" id="1.10.275.10">
    <property type="entry name" value="Fumarase/aspartase (N-terminal domain)"/>
    <property type="match status" value="1"/>
</dbReference>
<organism evidence="4 5">
    <name type="scientific">Linnemannia gamsii</name>
    <dbReference type="NCBI Taxonomy" id="64522"/>
    <lineage>
        <taxon>Eukaryota</taxon>
        <taxon>Fungi</taxon>
        <taxon>Fungi incertae sedis</taxon>
        <taxon>Mucoromycota</taxon>
        <taxon>Mortierellomycotina</taxon>
        <taxon>Mortierellomycetes</taxon>
        <taxon>Mortierellales</taxon>
        <taxon>Mortierellaceae</taxon>
        <taxon>Linnemannia</taxon>
    </lineage>
</organism>